<dbReference type="EMBL" id="JAUIZM010000011">
    <property type="protein sequence ID" value="KAK1358307.1"/>
    <property type="molecule type" value="Genomic_DNA"/>
</dbReference>
<comment type="caution">
    <text evidence="1">The sequence shown here is derived from an EMBL/GenBank/DDBJ whole genome shotgun (WGS) entry which is preliminary data.</text>
</comment>
<reference evidence="1" key="2">
    <citation type="submission" date="2023-05" db="EMBL/GenBank/DDBJ databases">
        <authorList>
            <person name="Schelkunov M.I."/>
        </authorList>
    </citation>
    <scope>NUCLEOTIDE SEQUENCE</scope>
    <source>
        <strain evidence="1">Hsosn_3</strain>
        <tissue evidence="1">Leaf</tissue>
    </source>
</reference>
<organism evidence="1 2">
    <name type="scientific">Heracleum sosnowskyi</name>
    <dbReference type="NCBI Taxonomy" id="360622"/>
    <lineage>
        <taxon>Eukaryota</taxon>
        <taxon>Viridiplantae</taxon>
        <taxon>Streptophyta</taxon>
        <taxon>Embryophyta</taxon>
        <taxon>Tracheophyta</taxon>
        <taxon>Spermatophyta</taxon>
        <taxon>Magnoliopsida</taxon>
        <taxon>eudicotyledons</taxon>
        <taxon>Gunneridae</taxon>
        <taxon>Pentapetalae</taxon>
        <taxon>asterids</taxon>
        <taxon>campanulids</taxon>
        <taxon>Apiales</taxon>
        <taxon>Apiaceae</taxon>
        <taxon>Apioideae</taxon>
        <taxon>apioid superclade</taxon>
        <taxon>Tordylieae</taxon>
        <taxon>Tordyliinae</taxon>
        <taxon>Heracleum</taxon>
    </lineage>
</organism>
<dbReference type="AlphaFoldDB" id="A0AAD8M3L2"/>
<accession>A0AAD8M3L2</accession>
<protein>
    <submittedName>
        <fullName evidence="1">Uncharacterized protein</fullName>
    </submittedName>
</protein>
<sequence length="133" mass="15478">MRGVESNAKDFGSSAKHWRKESIRLERCWRSVEVKISRGSAVVLTFCQVLYISKRWSIYTVDDNMSWFFFQCLRLRIREGMINVSQKWEFSFQLLHCKKLAQNFVQEYKGAAANEDHGNSDGGGKEEHVAHTI</sequence>
<keyword evidence="2" id="KW-1185">Reference proteome</keyword>
<gene>
    <name evidence="1" type="ORF">POM88_051563</name>
</gene>
<name>A0AAD8M3L2_9APIA</name>
<evidence type="ECO:0000313" key="2">
    <source>
        <dbReference type="Proteomes" id="UP001237642"/>
    </source>
</evidence>
<reference evidence="1" key="1">
    <citation type="submission" date="2023-02" db="EMBL/GenBank/DDBJ databases">
        <title>Genome of toxic invasive species Heracleum sosnowskyi carries increased number of genes despite the absence of recent whole-genome duplications.</title>
        <authorList>
            <person name="Schelkunov M."/>
            <person name="Shtratnikova V."/>
            <person name="Makarenko M."/>
            <person name="Klepikova A."/>
            <person name="Omelchenko D."/>
            <person name="Novikova G."/>
            <person name="Obukhova E."/>
            <person name="Bogdanov V."/>
            <person name="Penin A."/>
            <person name="Logacheva M."/>
        </authorList>
    </citation>
    <scope>NUCLEOTIDE SEQUENCE</scope>
    <source>
        <strain evidence="1">Hsosn_3</strain>
        <tissue evidence="1">Leaf</tissue>
    </source>
</reference>
<proteinExistence type="predicted"/>
<evidence type="ECO:0000313" key="1">
    <source>
        <dbReference type="EMBL" id="KAK1358307.1"/>
    </source>
</evidence>
<dbReference type="Proteomes" id="UP001237642">
    <property type="component" value="Unassembled WGS sequence"/>
</dbReference>